<sequence>MVANPTYERISLPPTPYKSFRAFYPFYLGEHRNRINRMLHLVGTSGSIVIFGRVVAAAVPYLCKLLEYPHLASRTRGWAIQEKDIWKYVVLAIVEGYGLAWMGHFFAERNRPATFTYPLYSLRGDFTMLWEVLTFQRKAW</sequence>
<accession>M5G8W4</accession>
<proteinExistence type="predicted"/>
<dbReference type="GeneID" id="63686065"/>
<keyword evidence="3" id="KW-1185">Reference proteome</keyword>
<keyword evidence="1" id="KW-1133">Transmembrane helix</keyword>
<evidence type="ECO:0000256" key="1">
    <source>
        <dbReference type="SAM" id="Phobius"/>
    </source>
</evidence>
<dbReference type="RefSeq" id="XP_040631519.1">
    <property type="nucleotide sequence ID" value="XM_040771003.1"/>
</dbReference>
<dbReference type="OMA" id="FRHPLYS"/>
<keyword evidence="1" id="KW-0812">Transmembrane</keyword>
<dbReference type="PANTHER" id="PTHR34205">
    <property type="entry name" value="TRANSMEMBRANE PROTEIN"/>
    <property type="match status" value="1"/>
</dbReference>
<feature type="transmembrane region" description="Helical" evidence="1">
    <location>
        <begin position="41"/>
        <end position="62"/>
    </location>
</feature>
<reference evidence="2 3" key="1">
    <citation type="journal article" date="2012" name="Science">
        <title>The Paleozoic origin of enzymatic lignin decomposition reconstructed from 31 fungal genomes.</title>
        <authorList>
            <person name="Floudas D."/>
            <person name="Binder M."/>
            <person name="Riley R."/>
            <person name="Barry K."/>
            <person name="Blanchette R.A."/>
            <person name="Henrissat B."/>
            <person name="Martinez A.T."/>
            <person name="Otillar R."/>
            <person name="Spatafora J.W."/>
            <person name="Yadav J.S."/>
            <person name="Aerts A."/>
            <person name="Benoit I."/>
            <person name="Boyd A."/>
            <person name="Carlson A."/>
            <person name="Copeland A."/>
            <person name="Coutinho P.M."/>
            <person name="de Vries R.P."/>
            <person name="Ferreira P."/>
            <person name="Findley K."/>
            <person name="Foster B."/>
            <person name="Gaskell J."/>
            <person name="Glotzer D."/>
            <person name="Gorecki P."/>
            <person name="Heitman J."/>
            <person name="Hesse C."/>
            <person name="Hori C."/>
            <person name="Igarashi K."/>
            <person name="Jurgens J.A."/>
            <person name="Kallen N."/>
            <person name="Kersten P."/>
            <person name="Kohler A."/>
            <person name="Kuees U."/>
            <person name="Kumar T.K.A."/>
            <person name="Kuo A."/>
            <person name="LaButti K."/>
            <person name="Larrondo L.F."/>
            <person name="Lindquist E."/>
            <person name="Ling A."/>
            <person name="Lombard V."/>
            <person name="Lucas S."/>
            <person name="Lundell T."/>
            <person name="Martin R."/>
            <person name="McLaughlin D.J."/>
            <person name="Morgenstern I."/>
            <person name="Morin E."/>
            <person name="Murat C."/>
            <person name="Nagy L.G."/>
            <person name="Nolan M."/>
            <person name="Ohm R.A."/>
            <person name="Patyshakuliyeva A."/>
            <person name="Rokas A."/>
            <person name="Ruiz-Duenas F.J."/>
            <person name="Sabat G."/>
            <person name="Salamov A."/>
            <person name="Samejima M."/>
            <person name="Schmutz J."/>
            <person name="Slot J.C."/>
            <person name="St John F."/>
            <person name="Stenlid J."/>
            <person name="Sun H."/>
            <person name="Sun S."/>
            <person name="Syed K."/>
            <person name="Tsang A."/>
            <person name="Wiebenga A."/>
            <person name="Young D."/>
            <person name="Pisabarro A."/>
            <person name="Eastwood D.C."/>
            <person name="Martin F."/>
            <person name="Cullen D."/>
            <person name="Grigoriev I.V."/>
            <person name="Hibbett D.S."/>
        </authorList>
    </citation>
    <scope>NUCLEOTIDE SEQUENCE [LARGE SCALE GENOMIC DNA]</scope>
    <source>
        <strain evidence="2 3">DJM-731 SS1</strain>
    </source>
</reference>
<dbReference type="HOGENOM" id="CLU_1796943_0_0_1"/>
<evidence type="ECO:0000313" key="3">
    <source>
        <dbReference type="Proteomes" id="UP000030653"/>
    </source>
</evidence>
<dbReference type="Proteomes" id="UP000030653">
    <property type="component" value="Unassembled WGS sequence"/>
</dbReference>
<feature type="transmembrane region" description="Helical" evidence="1">
    <location>
        <begin position="85"/>
        <end position="107"/>
    </location>
</feature>
<gene>
    <name evidence="2" type="ORF">DACRYDRAFT_13848</name>
</gene>
<dbReference type="EMBL" id="JH795857">
    <property type="protein sequence ID" value="EJU04625.1"/>
    <property type="molecule type" value="Genomic_DNA"/>
</dbReference>
<protein>
    <recommendedName>
        <fullName evidence="4">DUF962-domain-containing protein</fullName>
    </recommendedName>
</protein>
<dbReference type="Pfam" id="PF06127">
    <property type="entry name" value="Mpo1-like"/>
    <property type="match status" value="1"/>
</dbReference>
<evidence type="ECO:0000313" key="2">
    <source>
        <dbReference type="EMBL" id="EJU04625.1"/>
    </source>
</evidence>
<evidence type="ECO:0008006" key="4">
    <source>
        <dbReference type="Google" id="ProtNLM"/>
    </source>
</evidence>
<keyword evidence="1" id="KW-0472">Membrane</keyword>
<dbReference type="OrthoDB" id="5511466at2759"/>
<organism evidence="2 3">
    <name type="scientific">Dacryopinax primogenitus (strain DJM 731)</name>
    <name type="common">Brown rot fungus</name>
    <dbReference type="NCBI Taxonomy" id="1858805"/>
    <lineage>
        <taxon>Eukaryota</taxon>
        <taxon>Fungi</taxon>
        <taxon>Dikarya</taxon>
        <taxon>Basidiomycota</taxon>
        <taxon>Agaricomycotina</taxon>
        <taxon>Dacrymycetes</taxon>
        <taxon>Dacrymycetales</taxon>
        <taxon>Dacrymycetaceae</taxon>
        <taxon>Dacryopinax</taxon>
    </lineage>
</organism>
<dbReference type="AlphaFoldDB" id="M5G8W4"/>
<dbReference type="InterPro" id="IPR009305">
    <property type="entry name" value="Mpo1-like"/>
</dbReference>
<name>M5G8W4_DACPD</name>
<dbReference type="PANTHER" id="PTHR34205:SF2">
    <property type="entry name" value="DUF962 DOMAIN-CONTAINING PROTEIN"/>
    <property type="match status" value="1"/>
</dbReference>